<accession>A0A0D2MYE4</accession>
<feature type="domain" description="Phosducin" evidence="3">
    <location>
        <begin position="60"/>
        <end position="176"/>
    </location>
</feature>
<dbReference type="RefSeq" id="XP_013906529.1">
    <property type="nucleotide sequence ID" value="XM_014051075.1"/>
</dbReference>
<dbReference type="PANTHER" id="PTHR45809:SF3">
    <property type="entry name" value="VIRAL IAP-ASSOCIATED FACTOR HOMOLOG"/>
    <property type="match status" value="1"/>
</dbReference>
<sequence>MADYHTVYKGPEGETTQWQDIQRRLGNLPAKALVWKPDAYAPEAEAPSGAAKIREKDADELSDLEDDFSDDRALEEYRQRRIREIREAAARPRFGTLDEISGSEFVQKVTEASRAYWVVVLLYKSSSAGCGLMEGALQDLARRHPATRFLKIVSTSCIPNYPDQNLPTVLVYHGGGCKKHIIGLQAFGGPRTTPEQVALTLNQLGPVCGGGEEGPGDEGGAGGSGAAAAAERAVKGLVQRLVEQREQAAADEDESSDFD</sequence>
<dbReference type="CDD" id="cd02988">
    <property type="entry name" value="Phd_like_VIAF"/>
    <property type="match status" value="1"/>
</dbReference>
<dbReference type="GO" id="GO:0005737">
    <property type="term" value="C:cytoplasm"/>
    <property type="evidence" value="ECO:0007669"/>
    <property type="project" value="TreeGrafter"/>
</dbReference>
<dbReference type="InterPro" id="IPR051498">
    <property type="entry name" value="Phosducin-like_chap/apop_reg"/>
</dbReference>
<reference evidence="4 5" key="1">
    <citation type="journal article" date="2013" name="BMC Genomics">
        <title>Reconstruction of the lipid metabolism for the microalga Monoraphidium neglectum from its genome sequence reveals characteristics suitable for biofuel production.</title>
        <authorList>
            <person name="Bogen C."/>
            <person name="Al-Dilaimi A."/>
            <person name="Albersmeier A."/>
            <person name="Wichmann J."/>
            <person name="Grundmann M."/>
            <person name="Rupp O."/>
            <person name="Lauersen K.J."/>
            <person name="Blifernez-Klassen O."/>
            <person name="Kalinowski J."/>
            <person name="Goesmann A."/>
            <person name="Mussgnug J.H."/>
            <person name="Kruse O."/>
        </authorList>
    </citation>
    <scope>NUCLEOTIDE SEQUENCE [LARGE SCALE GENOMIC DNA]</scope>
    <source>
        <strain evidence="4 5">SAG 48.87</strain>
    </source>
</reference>
<evidence type="ECO:0000256" key="1">
    <source>
        <dbReference type="ARBA" id="ARBA00009686"/>
    </source>
</evidence>
<dbReference type="EMBL" id="KK100254">
    <property type="protein sequence ID" value="KIZ07510.1"/>
    <property type="molecule type" value="Genomic_DNA"/>
</dbReference>
<feature type="compositionally biased region" description="Gly residues" evidence="2">
    <location>
        <begin position="208"/>
        <end position="225"/>
    </location>
</feature>
<dbReference type="KEGG" id="mng:MNEG_0444"/>
<dbReference type="PANTHER" id="PTHR45809">
    <property type="entry name" value="VIRAL IAP-ASSOCIATED FACTOR HOMOLOG"/>
    <property type="match status" value="1"/>
</dbReference>
<evidence type="ECO:0000313" key="4">
    <source>
        <dbReference type="EMBL" id="KIZ07510.1"/>
    </source>
</evidence>
<evidence type="ECO:0000259" key="3">
    <source>
        <dbReference type="Pfam" id="PF02114"/>
    </source>
</evidence>
<dbReference type="STRING" id="145388.A0A0D2MYE4"/>
<name>A0A0D2MYE4_9CHLO</name>
<protein>
    <submittedName>
        <fullName evidence="4">Phosducin-like protein 3</fullName>
    </submittedName>
</protein>
<feature type="region of interest" description="Disordered" evidence="2">
    <location>
        <begin position="45"/>
        <end position="65"/>
    </location>
</feature>
<dbReference type="Proteomes" id="UP000054498">
    <property type="component" value="Unassembled WGS sequence"/>
</dbReference>
<dbReference type="GeneID" id="25726562"/>
<keyword evidence="5" id="KW-1185">Reference proteome</keyword>
<dbReference type="OrthoDB" id="45518at2759"/>
<feature type="region of interest" description="Disordered" evidence="2">
    <location>
        <begin position="208"/>
        <end position="227"/>
    </location>
</feature>
<evidence type="ECO:0000313" key="5">
    <source>
        <dbReference type="Proteomes" id="UP000054498"/>
    </source>
</evidence>
<gene>
    <name evidence="4" type="ORF">MNEG_0444</name>
</gene>
<dbReference type="Pfam" id="PF02114">
    <property type="entry name" value="Phosducin"/>
    <property type="match status" value="1"/>
</dbReference>
<dbReference type="GO" id="GO:0006457">
    <property type="term" value="P:protein folding"/>
    <property type="evidence" value="ECO:0007669"/>
    <property type="project" value="TreeGrafter"/>
</dbReference>
<dbReference type="InterPro" id="IPR036249">
    <property type="entry name" value="Thioredoxin-like_sf"/>
</dbReference>
<comment type="similarity">
    <text evidence="1">Belongs to the phosducin family.</text>
</comment>
<dbReference type="Gene3D" id="3.40.30.10">
    <property type="entry name" value="Glutaredoxin"/>
    <property type="match status" value="1"/>
</dbReference>
<organism evidence="4 5">
    <name type="scientific">Monoraphidium neglectum</name>
    <dbReference type="NCBI Taxonomy" id="145388"/>
    <lineage>
        <taxon>Eukaryota</taxon>
        <taxon>Viridiplantae</taxon>
        <taxon>Chlorophyta</taxon>
        <taxon>core chlorophytes</taxon>
        <taxon>Chlorophyceae</taxon>
        <taxon>CS clade</taxon>
        <taxon>Sphaeropleales</taxon>
        <taxon>Selenastraceae</taxon>
        <taxon>Monoraphidium</taxon>
    </lineage>
</organism>
<proteinExistence type="inferred from homology"/>
<dbReference type="SUPFAM" id="SSF52833">
    <property type="entry name" value="Thioredoxin-like"/>
    <property type="match status" value="1"/>
</dbReference>
<dbReference type="InterPro" id="IPR024253">
    <property type="entry name" value="Phosducin_thioredoxin-like_dom"/>
</dbReference>
<dbReference type="AlphaFoldDB" id="A0A0D2MYE4"/>
<evidence type="ECO:0000256" key="2">
    <source>
        <dbReference type="SAM" id="MobiDB-lite"/>
    </source>
</evidence>